<evidence type="ECO:0000313" key="1">
    <source>
        <dbReference type="EMBL" id="RRT61226.1"/>
    </source>
</evidence>
<name>A0A426ZBA0_ENSVE</name>
<organism evidence="1 2">
    <name type="scientific">Ensete ventricosum</name>
    <name type="common">Abyssinian banana</name>
    <name type="synonym">Musa ensete</name>
    <dbReference type="NCBI Taxonomy" id="4639"/>
    <lineage>
        <taxon>Eukaryota</taxon>
        <taxon>Viridiplantae</taxon>
        <taxon>Streptophyta</taxon>
        <taxon>Embryophyta</taxon>
        <taxon>Tracheophyta</taxon>
        <taxon>Spermatophyta</taxon>
        <taxon>Magnoliopsida</taxon>
        <taxon>Liliopsida</taxon>
        <taxon>Zingiberales</taxon>
        <taxon>Musaceae</taxon>
        <taxon>Ensete</taxon>
    </lineage>
</organism>
<proteinExistence type="predicted"/>
<protein>
    <submittedName>
        <fullName evidence="1">Uncharacterized protein</fullName>
    </submittedName>
</protein>
<accession>A0A426ZBA0</accession>
<dbReference type="Proteomes" id="UP000287651">
    <property type="component" value="Unassembled WGS sequence"/>
</dbReference>
<dbReference type="AlphaFoldDB" id="A0A426ZBA0"/>
<dbReference type="EMBL" id="AMZH03007482">
    <property type="protein sequence ID" value="RRT61226.1"/>
    <property type="molecule type" value="Genomic_DNA"/>
</dbReference>
<evidence type="ECO:0000313" key="2">
    <source>
        <dbReference type="Proteomes" id="UP000287651"/>
    </source>
</evidence>
<reference evidence="1 2" key="1">
    <citation type="journal article" date="2014" name="Agronomy (Basel)">
        <title>A Draft Genome Sequence for Ensete ventricosum, the Drought-Tolerant Tree Against Hunger.</title>
        <authorList>
            <person name="Harrison J."/>
            <person name="Moore K.A."/>
            <person name="Paszkiewicz K."/>
            <person name="Jones T."/>
            <person name="Grant M."/>
            <person name="Ambacheew D."/>
            <person name="Muzemil S."/>
            <person name="Studholme D.J."/>
        </authorList>
    </citation>
    <scope>NUCLEOTIDE SEQUENCE [LARGE SCALE GENOMIC DNA]</scope>
</reference>
<sequence length="86" mass="9575">MLLKVFPDDGLGFMAHDRKKEQEKGIHITPTAMMPSISMLALPKRGNVFVIGADTSRVEIGVTLILWTLSRKDKADLKRTNLIGLQ</sequence>
<gene>
    <name evidence="1" type="ORF">B296_00018969</name>
</gene>
<comment type="caution">
    <text evidence="1">The sequence shown here is derived from an EMBL/GenBank/DDBJ whole genome shotgun (WGS) entry which is preliminary data.</text>
</comment>